<dbReference type="AlphaFoldDB" id="A0A9W6V6T2"/>
<sequence length="93" mass="9744">MCYQGMWDRAQVMIAVVAVGTAALMMARASRLGRRPVDGLVSDRCPAVGPVGGCCPVGGLASGRRLVLRRGLFFITVLPAICSSAVPRTGRLV</sequence>
<accession>A0A9W6V6T2</accession>
<evidence type="ECO:0000313" key="1">
    <source>
        <dbReference type="EMBL" id="GLW74495.1"/>
    </source>
</evidence>
<dbReference type="Proteomes" id="UP001165041">
    <property type="component" value="Unassembled WGS sequence"/>
</dbReference>
<name>A0A9W6V6T2_9ACTN</name>
<reference evidence="1" key="1">
    <citation type="submission" date="2023-02" db="EMBL/GenBank/DDBJ databases">
        <title>Kitasatospora phosalacinea NBRC 14627.</title>
        <authorList>
            <person name="Ichikawa N."/>
            <person name="Sato H."/>
            <person name="Tonouchi N."/>
        </authorList>
    </citation>
    <scope>NUCLEOTIDE SEQUENCE</scope>
    <source>
        <strain evidence="1">NBRC 14627</strain>
    </source>
</reference>
<protein>
    <submittedName>
        <fullName evidence="1">Uncharacterized protein</fullName>
    </submittedName>
</protein>
<proteinExistence type="predicted"/>
<comment type="caution">
    <text evidence="1">The sequence shown here is derived from an EMBL/GenBank/DDBJ whole genome shotgun (WGS) entry which is preliminary data.</text>
</comment>
<dbReference type="EMBL" id="BSSA01000035">
    <property type="protein sequence ID" value="GLW74495.1"/>
    <property type="molecule type" value="Genomic_DNA"/>
</dbReference>
<evidence type="ECO:0000313" key="2">
    <source>
        <dbReference type="Proteomes" id="UP001165041"/>
    </source>
</evidence>
<organism evidence="1 2">
    <name type="scientific">Kitasatospora phosalacinea</name>
    <dbReference type="NCBI Taxonomy" id="2065"/>
    <lineage>
        <taxon>Bacteria</taxon>
        <taxon>Bacillati</taxon>
        <taxon>Actinomycetota</taxon>
        <taxon>Actinomycetes</taxon>
        <taxon>Kitasatosporales</taxon>
        <taxon>Streptomycetaceae</taxon>
        <taxon>Kitasatospora</taxon>
    </lineage>
</organism>
<gene>
    <name evidence="1" type="ORF">Kpho02_67930</name>
</gene>